<dbReference type="PANTHER" id="PTHR40043:SF1">
    <property type="entry name" value="UPF0719 INNER MEMBRANE PROTEIN YJFL"/>
    <property type="match status" value="1"/>
</dbReference>
<evidence type="ECO:0000256" key="5">
    <source>
        <dbReference type="ARBA" id="ARBA00022989"/>
    </source>
</evidence>
<feature type="transmembrane region" description="Helical" evidence="7">
    <location>
        <begin position="55"/>
        <end position="77"/>
    </location>
</feature>
<dbReference type="Pfam" id="PF03994">
    <property type="entry name" value="DUF350"/>
    <property type="match status" value="2"/>
</dbReference>
<evidence type="ECO:0000256" key="2">
    <source>
        <dbReference type="ARBA" id="ARBA00005779"/>
    </source>
</evidence>
<comment type="subcellular location">
    <subcellularLocation>
        <location evidence="1">Cell membrane</location>
        <topology evidence="1">Multi-pass membrane protein</topology>
    </subcellularLocation>
</comment>
<dbReference type="RefSeq" id="WP_073477545.1">
    <property type="nucleotide sequence ID" value="NZ_FQZU01000025.1"/>
</dbReference>
<evidence type="ECO:0000256" key="3">
    <source>
        <dbReference type="ARBA" id="ARBA00022475"/>
    </source>
</evidence>
<evidence type="ECO:0000256" key="6">
    <source>
        <dbReference type="ARBA" id="ARBA00023136"/>
    </source>
</evidence>
<dbReference type="PANTHER" id="PTHR40043">
    <property type="entry name" value="UPF0719 INNER MEMBRANE PROTEIN YJFL"/>
    <property type="match status" value="1"/>
</dbReference>
<feature type="transmembrane region" description="Helical" evidence="7">
    <location>
        <begin position="148"/>
        <end position="169"/>
    </location>
</feature>
<keyword evidence="6 7" id="KW-0472">Membrane</keyword>
<feature type="transmembrane region" description="Helical" evidence="7">
    <location>
        <begin position="6"/>
        <end position="24"/>
    </location>
</feature>
<evidence type="ECO:0000256" key="7">
    <source>
        <dbReference type="SAM" id="Phobius"/>
    </source>
</evidence>
<keyword evidence="9" id="KW-1185">Reference proteome</keyword>
<evidence type="ECO:0000313" key="8">
    <source>
        <dbReference type="EMBL" id="SHK46806.1"/>
    </source>
</evidence>
<dbReference type="AlphaFoldDB" id="A0A1M6SQ76"/>
<dbReference type="OrthoDB" id="5416732at2"/>
<protein>
    <submittedName>
        <fullName evidence="8">Uncharacterized membrane protein YjfL, UPF0719 family</fullName>
    </submittedName>
</protein>
<evidence type="ECO:0000313" key="9">
    <source>
        <dbReference type="Proteomes" id="UP000183994"/>
    </source>
</evidence>
<proteinExistence type="inferred from homology"/>
<dbReference type="InterPro" id="IPR007140">
    <property type="entry name" value="DUF350"/>
</dbReference>
<evidence type="ECO:0000256" key="1">
    <source>
        <dbReference type="ARBA" id="ARBA00004651"/>
    </source>
</evidence>
<dbReference type="STRING" id="1121393.SAMN02745216_03495"/>
<name>A0A1M6SQ76_9BACT</name>
<feature type="transmembrane region" description="Helical" evidence="7">
    <location>
        <begin position="121"/>
        <end position="142"/>
    </location>
</feature>
<feature type="transmembrane region" description="Helical" evidence="7">
    <location>
        <begin position="218"/>
        <end position="239"/>
    </location>
</feature>
<keyword evidence="5 7" id="KW-1133">Transmembrane helix</keyword>
<dbReference type="Proteomes" id="UP000183994">
    <property type="component" value="Unassembled WGS sequence"/>
</dbReference>
<evidence type="ECO:0000256" key="4">
    <source>
        <dbReference type="ARBA" id="ARBA00022692"/>
    </source>
</evidence>
<accession>A0A1M6SQ76</accession>
<gene>
    <name evidence="8" type="ORF">SAMN02745216_03495</name>
</gene>
<comment type="similarity">
    <text evidence="2">Belongs to the UPF0719 family.</text>
</comment>
<dbReference type="GO" id="GO:0005886">
    <property type="term" value="C:plasma membrane"/>
    <property type="evidence" value="ECO:0007669"/>
    <property type="project" value="UniProtKB-SubCell"/>
</dbReference>
<feature type="transmembrane region" description="Helical" evidence="7">
    <location>
        <begin position="260"/>
        <end position="279"/>
    </location>
</feature>
<keyword evidence="3" id="KW-1003">Cell membrane</keyword>
<feature type="transmembrane region" description="Helical" evidence="7">
    <location>
        <begin position="83"/>
        <end position="101"/>
    </location>
</feature>
<organism evidence="8 9">
    <name type="scientific">Desulfatibacillum alkenivorans DSM 16219</name>
    <dbReference type="NCBI Taxonomy" id="1121393"/>
    <lineage>
        <taxon>Bacteria</taxon>
        <taxon>Pseudomonadati</taxon>
        <taxon>Thermodesulfobacteriota</taxon>
        <taxon>Desulfobacteria</taxon>
        <taxon>Desulfobacterales</taxon>
        <taxon>Desulfatibacillaceae</taxon>
        <taxon>Desulfatibacillum</taxon>
    </lineage>
</organism>
<keyword evidence="4 7" id="KW-0812">Transmembrane</keyword>
<feature type="transmembrane region" description="Helical" evidence="7">
    <location>
        <begin position="190"/>
        <end position="212"/>
    </location>
</feature>
<sequence>MMQELILTGHGFVYAVIVMVYVVIAKKIMDWRTKDMDDDYEIEEKSNPAVGLQRAGLYLGIALGMSGALTGGSMGFVKDVITLAWEGALIVVLLFIAREVCDRVILSGIDNDAEAANGNAAVGFAELGVYVASGLVLAGAFAGEGGGVLSALVFFALGQLVLFILYFVYEKATPFNIREEIKNGNAAAGLNAAGMMVALGVILRSSIAGPAMGWSRDLSAFGVSAGAGLVMLFIFRWVIDWLLLPNTDYETEIKRDQNMAAIALTEGVLLSVAIIIAAVL</sequence>
<dbReference type="EMBL" id="FQZU01000025">
    <property type="protein sequence ID" value="SHK46806.1"/>
    <property type="molecule type" value="Genomic_DNA"/>
</dbReference>
<reference evidence="9" key="1">
    <citation type="submission" date="2016-11" db="EMBL/GenBank/DDBJ databases">
        <authorList>
            <person name="Varghese N."/>
            <person name="Submissions S."/>
        </authorList>
    </citation>
    <scope>NUCLEOTIDE SEQUENCE [LARGE SCALE GENOMIC DNA]</scope>
    <source>
        <strain evidence="9">DSM 16219</strain>
    </source>
</reference>